<dbReference type="AlphaFoldDB" id="A0A482VV73"/>
<dbReference type="OrthoDB" id="6766291at2759"/>
<organism evidence="1 2">
    <name type="scientific">Asbolus verrucosus</name>
    <name type="common">Desert ironclad beetle</name>
    <dbReference type="NCBI Taxonomy" id="1661398"/>
    <lineage>
        <taxon>Eukaryota</taxon>
        <taxon>Metazoa</taxon>
        <taxon>Ecdysozoa</taxon>
        <taxon>Arthropoda</taxon>
        <taxon>Hexapoda</taxon>
        <taxon>Insecta</taxon>
        <taxon>Pterygota</taxon>
        <taxon>Neoptera</taxon>
        <taxon>Endopterygota</taxon>
        <taxon>Coleoptera</taxon>
        <taxon>Polyphaga</taxon>
        <taxon>Cucujiformia</taxon>
        <taxon>Tenebrionidae</taxon>
        <taxon>Pimeliinae</taxon>
        <taxon>Asbolus</taxon>
    </lineage>
</organism>
<sequence>MKEIVYRTVPTTPEDMKERIRQAFRSIRSKTLERVRQNFVERLYICVDQGGDIFEYLICKIHTSLW</sequence>
<comment type="caution">
    <text evidence="1">The sequence shown here is derived from an EMBL/GenBank/DDBJ whole genome shotgun (WGS) entry which is preliminary data.</text>
</comment>
<dbReference type="GO" id="GO:0003676">
    <property type="term" value="F:nucleic acid binding"/>
    <property type="evidence" value="ECO:0007669"/>
    <property type="project" value="InterPro"/>
</dbReference>
<keyword evidence="2" id="KW-1185">Reference proteome</keyword>
<dbReference type="PANTHER" id="PTHR47326:SF1">
    <property type="entry name" value="HTH PSQ-TYPE DOMAIN-CONTAINING PROTEIN"/>
    <property type="match status" value="1"/>
</dbReference>
<dbReference type="EMBL" id="QDEB01060103">
    <property type="protein sequence ID" value="RZC36654.1"/>
    <property type="molecule type" value="Genomic_DNA"/>
</dbReference>
<evidence type="ECO:0000313" key="1">
    <source>
        <dbReference type="EMBL" id="RZC36654.1"/>
    </source>
</evidence>
<dbReference type="InterPro" id="IPR036397">
    <property type="entry name" value="RNaseH_sf"/>
</dbReference>
<accession>A0A482VV73</accession>
<dbReference type="PANTHER" id="PTHR47326">
    <property type="entry name" value="TRANSPOSABLE ELEMENT TC3 TRANSPOSASE-LIKE PROTEIN"/>
    <property type="match status" value="1"/>
</dbReference>
<gene>
    <name evidence="1" type="ORF">BDFB_014955</name>
</gene>
<dbReference type="Gene3D" id="3.30.420.10">
    <property type="entry name" value="Ribonuclease H-like superfamily/Ribonuclease H"/>
    <property type="match status" value="1"/>
</dbReference>
<evidence type="ECO:0000313" key="2">
    <source>
        <dbReference type="Proteomes" id="UP000292052"/>
    </source>
</evidence>
<name>A0A482VV73_ASBVE</name>
<proteinExistence type="predicted"/>
<reference evidence="1 2" key="1">
    <citation type="submission" date="2017-03" db="EMBL/GenBank/DDBJ databases">
        <title>Genome of the blue death feigning beetle - Asbolus verrucosus.</title>
        <authorList>
            <person name="Rider S.D."/>
        </authorList>
    </citation>
    <scope>NUCLEOTIDE SEQUENCE [LARGE SCALE GENOMIC DNA]</scope>
    <source>
        <strain evidence="1">Butters</strain>
        <tissue evidence="1">Head and leg muscle</tissue>
    </source>
</reference>
<protein>
    <submittedName>
        <fullName evidence="1">Uncharacterized protein</fullName>
    </submittedName>
</protein>
<dbReference type="Proteomes" id="UP000292052">
    <property type="component" value="Unassembled WGS sequence"/>
</dbReference>